<reference evidence="1 2" key="1">
    <citation type="submission" date="2020-05" db="EMBL/GenBank/DDBJ databases">
        <title>Gimesia benthica sp. nov., a novel planctomycete isolated from a deep-sea water sample of the Northwest Indian Ocean.</title>
        <authorList>
            <person name="Wang J."/>
            <person name="Ruan C."/>
            <person name="Song L."/>
            <person name="Zhu Y."/>
            <person name="Li A."/>
            <person name="Zheng X."/>
            <person name="Wang L."/>
            <person name="Lu Z."/>
            <person name="Huang Y."/>
            <person name="Du W."/>
            <person name="Zhou Y."/>
            <person name="Huang L."/>
            <person name="Dai X."/>
        </authorList>
    </citation>
    <scope>NUCLEOTIDE SEQUENCE [LARGE SCALE GENOMIC DNA]</scope>
    <source>
        <strain evidence="1 2">YYQ-30</strain>
    </source>
</reference>
<dbReference type="Gene3D" id="3.40.50.150">
    <property type="entry name" value="Vaccinia Virus protein VP39"/>
    <property type="match status" value="1"/>
</dbReference>
<dbReference type="SUPFAM" id="SSF53335">
    <property type="entry name" value="S-adenosyl-L-methionine-dependent methyltransferases"/>
    <property type="match status" value="1"/>
</dbReference>
<dbReference type="Proteomes" id="UP000572377">
    <property type="component" value="Unassembled WGS sequence"/>
</dbReference>
<comment type="caution">
    <text evidence="1">The sequence shown here is derived from an EMBL/GenBank/DDBJ whole genome shotgun (WGS) entry which is preliminary data.</text>
</comment>
<dbReference type="EMBL" id="JABFBC010000005">
    <property type="protein sequence ID" value="NNU82100.1"/>
    <property type="molecule type" value="Genomic_DNA"/>
</dbReference>
<accession>A0A849L7N3</accession>
<dbReference type="AlphaFoldDB" id="A0A849L7N3"/>
<evidence type="ECO:0000313" key="1">
    <source>
        <dbReference type="EMBL" id="NNU82100.1"/>
    </source>
</evidence>
<gene>
    <name evidence="1" type="ORF">HMH01_16810</name>
</gene>
<name>A0A849L7N3_9RHOB</name>
<dbReference type="Pfam" id="PF13489">
    <property type="entry name" value="Methyltransf_23"/>
    <property type="match status" value="1"/>
</dbReference>
<organism evidence="1 2">
    <name type="scientific">Halovulum dunhuangense</name>
    <dbReference type="NCBI Taxonomy" id="1505036"/>
    <lineage>
        <taxon>Bacteria</taxon>
        <taxon>Pseudomonadati</taxon>
        <taxon>Pseudomonadota</taxon>
        <taxon>Alphaproteobacteria</taxon>
        <taxon>Rhodobacterales</taxon>
        <taxon>Paracoccaceae</taxon>
        <taxon>Halovulum</taxon>
    </lineage>
</organism>
<proteinExistence type="predicted"/>
<dbReference type="InterPro" id="IPR029063">
    <property type="entry name" value="SAM-dependent_MTases_sf"/>
</dbReference>
<sequence>MTIDGRSYHCCPACEMRFLDPAQLPSAQEEHAHYLNHENEPDDPRYRRFLSKLAKPLLERLPRASLGLDYGCGPGPALAAMLREAGHEVLLYDPFFAPDRSPLARAYDFVTCTEVAEHFHQPATEFARLRALVRPGGWLAIMTCFQTDDARFGDWHYRKDPTHVVFYRADTFRHLAGGWGWSCESPVKDVVLMRRPEVSA</sequence>
<dbReference type="RefSeq" id="WP_171326962.1">
    <property type="nucleotide sequence ID" value="NZ_JABFBC010000005.1"/>
</dbReference>
<dbReference type="GO" id="GO:0032259">
    <property type="term" value="P:methylation"/>
    <property type="evidence" value="ECO:0007669"/>
    <property type="project" value="UniProtKB-KW"/>
</dbReference>
<evidence type="ECO:0000313" key="2">
    <source>
        <dbReference type="Proteomes" id="UP000572377"/>
    </source>
</evidence>
<protein>
    <submittedName>
        <fullName evidence="1">Class I SAM-dependent methyltransferase</fullName>
    </submittedName>
</protein>
<keyword evidence="1" id="KW-0489">Methyltransferase</keyword>
<keyword evidence="2" id="KW-1185">Reference proteome</keyword>
<dbReference type="GO" id="GO:0008168">
    <property type="term" value="F:methyltransferase activity"/>
    <property type="evidence" value="ECO:0007669"/>
    <property type="project" value="UniProtKB-KW"/>
</dbReference>
<keyword evidence="1" id="KW-0808">Transferase</keyword>